<dbReference type="EMBL" id="JACVVK020000353">
    <property type="protein sequence ID" value="KAK7477330.1"/>
    <property type="molecule type" value="Genomic_DNA"/>
</dbReference>
<proteinExistence type="predicted"/>
<evidence type="ECO:0000313" key="1">
    <source>
        <dbReference type="EMBL" id="KAK7477330.1"/>
    </source>
</evidence>
<dbReference type="AlphaFoldDB" id="A0ABD0JRM7"/>
<gene>
    <name evidence="1" type="ORF">BaRGS_00031395</name>
</gene>
<comment type="caution">
    <text evidence="1">The sequence shown here is derived from an EMBL/GenBank/DDBJ whole genome shotgun (WGS) entry which is preliminary data.</text>
</comment>
<sequence length="228" mass="24774">MTPPATPNPDSDSSTKATETSATGVQTCLCYYFHEPGHLVKACPKKKQANTRSETVLFTRSPEDDPIRQSFACVMEGRVVDAIRDSGATTVFVEAPRGPARRIVTLSGEMGRKYPTVVVDMSTPYFKGRVWAVAVQSPPFSLLIGNRVTMEDGEVCDISTDLPTRVLAGVTTRAEAKRKLLQTTLDPLAPGIKEQVTPETLKTLQRSDPTLSQVRRLAGAPARLNMGL</sequence>
<dbReference type="PANTHER" id="PTHR46888:SF1">
    <property type="entry name" value="RIBONUCLEASE H"/>
    <property type="match status" value="1"/>
</dbReference>
<protein>
    <recommendedName>
        <fullName evidence="3">CCHC-type domain-containing protein</fullName>
    </recommendedName>
</protein>
<dbReference type="SUPFAM" id="SSF57756">
    <property type="entry name" value="Retrovirus zinc finger-like domains"/>
    <property type="match status" value="1"/>
</dbReference>
<accession>A0ABD0JRM7</accession>
<reference evidence="1 2" key="1">
    <citation type="journal article" date="2023" name="Sci. Data">
        <title>Genome assembly of the Korean intertidal mud-creeper Batillaria attramentaria.</title>
        <authorList>
            <person name="Patra A.K."/>
            <person name="Ho P.T."/>
            <person name="Jun S."/>
            <person name="Lee S.J."/>
            <person name="Kim Y."/>
            <person name="Won Y.J."/>
        </authorList>
    </citation>
    <scope>NUCLEOTIDE SEQUENCE [LARGE SCALE GENOMIC DNA]</scope>
    <source>
        <strain evidence="1">Wonlab-2016</strain>
    </source>
</reference>
<dbReference type="InterPro" id="IPR036875">
    <property type="entry name" value="Znf_CCHC_sf"/>
</dbReference>
<keyword evidence="2" id="KW-1185">Reference proteome</keyword>
<evidence type="ECO:0008006" key="3">
    <source>
        <dbReference type="Google" id="ProtNLM"/>
    </source>
</evidence>
<organism evidence="1 2">
    <name type="scientific">Batillaria attramentaria</name>
    <dbReference type="NCBI Taxonomy" id="370345"/>
    <lineage>
        <taxon>Eukaryota</taxon>
        <taxon>Metazoa</taxon>
        <taxon>Spiralia</taxon>
        <taxon>Lophotrochozoa</taxon>
        <taxon>Mollusca</taxon>
        <taxon>Gastropoda</taxon>
        <taxon>Caenogastropoda</taxon>
        <taxon>Sorbeoconcha</taxon>
        <taxon>Cerithioidea</taxon>
        <taxon>Batillariidae</taxon>
        <taxon>Batillaria</taxon>
    </lineage>
</organism>
<evidence type="ECO:0000313" key="2">
    <source>
        <dbReference type="Proteomes" id="UP001519460"/>
    </source>
</evidence>
<name>A0ABD0JRM7_9CAEN</name>
<dbReference type="PANTHER" id="PTHR46888">
    <property type="entry name" value="ZINC KNUCKLE DOMAINCONTAINING PROTEIN-RELATED"/>
    <property type="match status" value="1"/>
</dbReference>
<dbReference type="Gene3D" id="4.10.60.10">
    <property type="entry name" value="Zinc finger, CCHC-type"/>
    <property type="match status" value="1"/>
</dbReference>
<dbReference type="Proteomes" id="UP001519460">
    <property type="component" value="Unassembled WGS sequence"/>
</dbReference>